<feature type="transmembrane region" description="Helical" evidence="2">
    <location>
        <begin position="417"/>
        <end position="440"/>
    </location>
</feature>
<gene>
    <name evidence="3" type="ORF">SAV14893_092060</name>
</gene>
<accession>A0A4D4MD62</accession>
<dbReference type="AlphaFoldDB" id="A0A4D4MD62"/>
<keyword evidence="2" id="KW-0472">Membrane</keyword>
<feature type="transmembrane region" description="Helical" evidence="2">
    <location>
        <begin position="394"/>
        <end position="411"/>
    </location>
</feature>
<feature type="transmembrane region" description="Helical" evidence="2">
    <location>
        <begin position="302"/>
        <end position="319"/>
    </location>
</feature>
<feature type="transmembrane region" description="Helical" evidence="2">
    <location>
        <begin position="369"/>
        <end position="387"/>
    </location>
</feature>
<keyword evidence="2" id="KW-1133">Transmembrane helix</keyword>
<dbReference type="EMBL" id="BJHX01000003">
    <property type="protein sequence ID" value="GDY69813.1"/>
    <property type="molecule type" value="Genomic_DNA"/>
</dbReference>
<evidence type="ECO:0000256" key="2">
    <source>
        <dbReference type="SAM" id="Phobius"/>
    </source>
</evidence>
<dbReference type="Proteomes" id="UP000302139">
    <property type="component" value="Unassembled WGS sequence"/>
</dbReference>
<name>A0A4D4MD62_STRAX</name>
<comment type="caution">
    <text evidence="3">The sequence shown here is derived from an EMBL/GenBank/DDBJ whole genome shotgun (WGS) entry which is preliminary data.</text>
</comment>
<evidence type="ECO:0000313" key="3">
    <source>
        <dbReference type="EMBL" id="GDY69813.1"/>
    </source>
</evidence>
<feature type="transmembrane region" description="Helical" evidence="2">
    <location>
        <begin position="190"/>
        <end position="209"/>
    </location>
</feature>
<feature type="region of interest" description="Disordered" evidence="1">
    <location>
        <begin position="1"/>
        <end position="22"/>
    </location>
</feature>
<feature type="transmembrane region" description="Helical" evidence="2">
    <location>
        <begin position="276"/>
        <end position="296"/>
    </location>
</feature>
<feature type="compositionally biased region" description="Basic and acidic residues" evidence="1">
    <location>
        <begin position="1"/>
        <end position="11"/>
    </location>
</feature>
<keyword evidence="2" id="KW-0812">Transmembrane</keyword>
<feature type="transmembrane region" description="Helical" evidence="2">
    <location>
        <begin position="216"/>
        <end position="234"/>
    </location>
</feature>
<proteinExistence type="predicted"/>
<feature type="transmembrane region" description="Helical" evidence="2">
    <location>
        <begin position="161"/>
        <end position="184"/>
    </location>
</feature>
<protein>
    <recommendedName>
        <fullName evidence="5">Integral membrane protein</fullName>
    </recommendedName>
</protein>
<reference evidence="3 4" key="1">
    <citation type="submission" date="2019-04" db="EMBL/GenBank/DDBJ databases">
        <title>Draft genome sequences of Streptomyces avermitilis NBRC 14893.</title>
        <authorList>
            <person name="Komaki H."/>
            <person name="Tamura T."/>
            <person name="Hosoyama A."/>
        </authorList>
    </citation>
    <scope>NUCLEOTIDE SEQUENCE [LARGE SCALE GENOMIC DNA]</scope>
    <source>
        <strain evidence="3 4">NBRC 14893</strain>
    </source>
</reference>
<dbReference type="OMA" id="ICADAVH"/>
<organism evidence="3 4">
    <name type="scientific">Streptomyces avermitilis</name>
    <dbReference type="NCBI Taxonomy" id="33903"/>
    <lineage>
        <taxon>Bacteria</taxon>
        <taxon>Bacillati</taxon>
        <taxon>Actinomycetota</taxon>
        <taxon>Actinomycetes</taxon>
        <taxon>Kitasatosporales</taxon>
        <taxon>Streptomycetaceae</taxon>
        <taxon>Streptomyces</taxon>
    </lineage>
</organism>
<evidence type="ECO:0000256" key="1">
    <source>
        <dbReference type="SAM" id="MobiDB-lite"/>
    </source>
</evidence>
<feature type="transmembrane region" description="Helical" evidence="2">
    <location>
        <begin position="340"/>
        <end position="363"/>
    </location>
</feature>
<feature type="transmembrane region" description="Helical" evidence="2">
    <location>
        <begin position="240"/>
        <end position="256"/>
    </location>
</feature>
<sequence length="450" mass="46101">MVNRPGDDRTVLLRLPTPPQRPTWADDPLDELAERLADVCGAAVHPDEIAAVLESDGLTHQQITTRYSRRDLFAIAEELYTRVPRRFPDPGPGPDPWRTSPWQCLLRGMLFGLPGLAYLLGAGLLPGRVTGLAASALVAWAWNQALAHRAYVRLAAGGRRAAARCLLLGAPAGVTAAAAAALAVSGAGAAPAFAAGEALYLAAATVLLVLGREQHLLIALVPTAAGAACIPLWHPGPVPVAVLLLATVAAAALSAVREIVRSLRTTSSAAPGTPRLTASVPYGLFGLAGGALTLMAPAAGRPAAVVLTLSMGVAEWLLYRYRSLTLTALRHSRTPWGFRLRAVGVLALCLTGYLAVLAAPALVTGVPPLPLLALGAALWVALLLQAAGIAWPSAVACLAAAVAEVALSGGANRGPGLLSPATAELAACGCATAVLLAVACTRMGRTTAHR</sequence>
<evidence type="ECO:0008006" key="5">
    <source>
        <dbReference type="Google" id="ProtNLM"/>
    </source>
</evidence>
<feature type="transmembrane region" description="Helical" evidence="2">
    <location>
        <begin position="116"/>
        <end position="140"/>
    </location>
</feature>
<evidence type="ECO:0000313" key="4">
    <source>
        <dbReference type="Proteomes" id="UP000302139"/>
    </source>
</evidence>